<feature type="compositionally biased region" description="Basic residues" evidence="17">
    <location>
        <begin position="706"/>
        <end position="717"/>
    </location>
</feature>
<feature type="transmembrane region" description="Helical" evidence="18">
    <location>
        <begin position="452"/>
        <end position="471"/>
    </location>
</feature>
<comment type="subcellular location">
    <subcellularLocation>
        <location evidence="1">Cell projection</location>
        <location evidence="1">Neuron projection</location>
    </subcellularLocation>
    <subcellularLocation>
        <location evidence="16">Postsynaptic cell membrane</location>
        <topology evidence="16">Multi-pass membrane protein</topology>
    </subcellularLocation>
</comment>
<dbReference type="CDD" id="cd15293">
    <property type="entry name" value="7tmC_GPR158-like"/>
    <property type="match status" value="1"/>
</dbReference>
<accession>F6PLD1</accession>
<feature type="region of interest" description="Disordered" evidence="17">
    <location>
        <begin position="1953"/>
        <end position="2132"/>
    </location>
</feature>
<feature type="compositionally biased region" description="Polar residues" evidence="17">
    <location>
        <begin position="1146"/>
        <end position="1155"/>
    </location>
</feature>
<dbReference type="eggNOG" id="KOG4418">
    <property type="taxonomic scope" value="Eukaryota"/>
</dbReference>
<evidence type="ECO:0000256" key="5">
    <source>
        <dbReference type="ARBA" id="ARBA00022729"/>
    </source>
</evidence>
<feature type="region of interest" description="Disordered" evidence="17">
    <location>
        <begin position="1428"/>
        <end position="1448"/>
    </location>
</feature>
<reference evidence="20" key="3">
    <citation type="submission" date="2025-09" db="UniProtKB">
        <authorList>
            <consortium name="Ensembl"/>
        </authorList>
    </citation>
    <scope>IDENTIFICATION</scope>
</reference>
<evidence type="ECO:0000256" key="4">
    <source>
        <dbReference type="ARBA" id="ARBA00022692"/>
    </source>
</evidence>
<feature type="region of interest" description="Disordered" evidence="17">
    <location>
        <begin position="2177"/>
        <end position="2296"/>
    </location>
</feature>
<feature type="region of interest" description="Disordered" evidence="17">
    <location>
        <begin position="872"/>
        <end position="974"/>
    </location>
</feature>
<feature type="compositionally biased region" description="Polar residues" evidence="17">
    <location>
        <begin position="2238"/>
        <end position="2247"/>
    </location>
</feature>
<feature type="compositionally biased region" description="Basic and acidic residues" evidence="17">
    <location>
        <begin position="1780"/>
        <end position="1801"/>
    </location>
</feature>
<feature type="region of interest" description="Disordered" evidence="17">
    <location>
        <begin position="1895"/>
        <end position="1930"/>
    </location>
</feature>
<dbReference type="PANTHER" id="PTHR32546">
    <property type="entry name" value="G-PROTEIN COUPLED RECEPTOR 158-RELATED"/>
    <property type="match status" value="1"/>
</dbReference>
<evidence type="ECO:0000256" key="11">
    <source>
        <dbReference type="ARBA" id="ARBA00023170"/>
    </source>
</evidence>
<feature type="region of interest" description="Disordered" evidence="17">
    <location>
        <begin position="1301"/>
        <end position="1340"/>
    </location>
</feature>
<dbReference type="GO" id="GO:0009416">
    <property type="term" value="P:response to light stimulus"/>
    <property type="evidence" value="ECO:0007669"/>
    <property type="project" value="Ensembl"/>
</dbReference>
<dbReference type="Pfam" id="PF00003">
    <property type="entry name" value="7tm_3"/>
    <property type="match status" value="1"/>
</dbReference>
<feature type="compositionally biased region" description="Basic and acidic residues" evidence="17">
    <location>
        <begin position="2070"/>
        <end position="2090"/>
    </location>
</feature>
<keyword evidence="12" id="KW-0325">Glycoprotein</keyword>
<keyword evidence="13" id="KW-0807">Transducer</keyword>
<feature type="region of interest" description="Disordered" evidence="17">
    <location>
        <begin position="1623"/>
        <end position="1705"/>
    </location>
</feature>
<feature type="transmembrane region" description="Helical" evidence="18">
    <location>
        <begin position="492"/>
        <end position="513"/>
    </location>
</feature>
<keyword evidence="4 18" id="KW-0812">Transmembrane</keyword>
<dbReference type="PROSITE" id="PS50259">
    <property type="entry name" value="G_PROTEIN_RECEP_F3_4"/>
    <property type="match status" value="1"/>
</dbReference>
<evidence type="ECO:0000256" key="17">
    <source>
        <dbReference type="SAM" id="MobiDB-lite"/>
    </source>
</evidence>
<evidence type="ECO:0000256" key="12">
    <source>
        <dbReference type="ARBA" id="ARBA00023180"/>
    </source>
</evidence>
<feature type="region of interest" description="Disordered" evidence="17">
    <location>
        <begin position="1090"/>
        <end position="1113"/>
    </location>
</feature>
<feature type="compositionally biased region" description="Polar residues" evidence="17">
    <location>
        <begin position="1433"/>
        <end position="1448"/>
    </location>
</feature>
<evidence type="ECO:0000256" key="14">
    <source>
        <dbReference type="ARBA" id="ARBA00023257"/>
    </source>
</evidence>
<feature type="domain" description="G-protein coupled receptors family 3 profile" evidence="19">
    <location>
        <begin position="382"/>
        <end position="632"/>
    </location>
</feature>
<feature type="compositionally biased region" description="Basic and acidic residues" evidence="17">
    <location>
        <begin position="1862"/>
        <end position="1874"/>
    </location>
</feature>
<dbReference type="FunCoup" id="F6PLD1">
    <property type="interactions" value="3"/>
</dbReference>
<keyword evidence="21" id="KW-1185">Reference proteome</keyword>
<dbReference type="CDD" id="cd00054">
    <property type="entry name" value="EGF_CA"/>
    <property type="match status" value="1"/>
</dbReference>
<dbReference type="Pfam" id="PF22572">
    <property type="entry name" value="GPR158_179_EC"/>
    <property type="match status" value="1"/>
</dbReference>
<name>F6PLD1_MONDO</name>
<proteinExistence type="inferred from homology"/>
<evidence type="ECO:0000313" key="20">
    <source>
        <dbReference type="Ensembl" id="ENSMODP00000015722.5"/>
    </source>
</evidence>
<feature type="compositionally biased region" description="Basic and acidic residues" evidence="17">
    <location>
        <begin position="1975"/>
        <end position="1998"/>
    </location>
</feature>
<dbReference type="InterPro" id="IPR054714">
    <property type="entry name" value="GPR158_179_extracellular"/>
</dbReference>
<gene>
    <name evidence="20" type="primary">GPR179</name>
</gene>
<evidence type="ECO:0000259" key="19">
    <source>
        <dbReference type="PROSITE" id="PS50259"/>
    </source>
</evidence>
<reference evidence="20" key="2">
    <citation type="submission" date="2025-08" db="UniProtKB">
        <authorList>
            <consortium name="Ensembl"/>
        </authorList>
    </citation>
    <scope>IDENTIFICATION</scope>
</reference>
<keyword evidence="8" id="KW-0297">G-protein coupled receptor</keyword>
<keyword evidence="9 18" id="KW-0472">Membrane</keyword>
<evidence type="ECO:0000256" key="2">
    <source>
        <dbReference type="ARBA" id="ARBA00007242"/>
    </source>
</evidence>
<comment type="similarity">
    <text evidence="2">Belongs to the G-protein coupled receptor 3 family.</text>
</comment>
<evidence type="ECO:0000256" key="9">
    <source>
        <dbReference type="ARBA" id="ARBA00023136"/>
    </source>
</evidence>
<evidence type="ECO:0000256" key="1">
    <source>
        <dbReference type="ARBA" id="ARBA00004487"/>
    </source>
</evidence>
<sequence length="2296" mass="252479">MRLGIRAQVMPPAIWGLLSWCFYNWVLGSPRDPRSLPPLTSQGKLGSVPSWAPPEGAGAALAFLYSGDAQKLAGANCSRRYEAQGSGSSPGLPRVLQGAAGTLAQAANFLNMLLQANDIRESSVEEDIEWYQALVRSVAEGDPRAYRASLIFNPAPGASLPQLALRATRKGEETLLQDLSMTRVQEASLAGVGVTVALRKRVLSNDLGSLDSPKWPRGDGYVGDTSHVRLSPPFLECQGGRLRPGWLIELSTTFYGLKPDLSPEVRGLVQMDVELQNVDIDQCASGPGWFSNTHQCDLNSTQCVPLESHGFILGRYLCRCRPGFYGPSLPMGRYLRSIAEPMGQYGALRSNSGRLLRCQPCPEGCASCVDASPCLVEETQVLRAAVLVCQACCMLAVFLSMLISYHCRRSKTIRSSGVILLETILFGSLLLYFPVFILYFKPSIFRCIVLRWVRLLGFAIVYGTITLKLYRVLQLFLSRTAQRVPHLSSGQLLRRLGLLLLLVLFFLAAWTIGTLERGVHHAPLVIRGHTSAGRHFYLCHYDRWDYIMVVAEMLLLCWGSFLCYATRAVPSAFHEPRYMTIALHNELLVSAAFHAARFILVPSLHPDWTLLLFFIHTHGTVTTTLALLFIPKFLNPGALPREEIAAEVYEDELDLQRSGSCFNSSIASAWSDCSLDAGDIRDELKKLYAQLEVHKTKKMAANNPHLPKKRGSSRRGLGRSFMRRLAEFPEAVARRDPSSPGRGSFPRSSRRRLLSSGVQTPERPPPTLRKSHSTYDHRRDQDPPLLDSLLRRKLAKKASRGGSRDSMEVPPPLGFRSASAHNLTVGERLPRARAASLQKSLSVVAGSREKALLLASQAYLEESYRLAREREERRKAGAGSLARRPSARRLERTRGDSLSPPPSPAKSNSVDSSHASGKLHEPGGRWPPPSPMRHQISTPILALGGPCLGDSQTLSPTSTLSPAPVPAPPPIPAPARDPSLLTYVCPWENAELPVRVESTSQEPAPGTGRGHSHPPARVRLLKALSVAMVVEKRGATEGVEAGIEHPEGDVHDTDDERLRIFPKSHSLKTPIQQGSMRNLGLAIKALTQSRSSYKEKENGLDSSEKVGKGKAFGEGTGLAARTLRAGRPKPVSKQAALATCDDEESLQNQQNTHTSKMLGVCPQEGSKEQEGKSRGLSQDAEKAKWKGVATPRQVRRDPVSRNREAETTEITSGRERGLRGRYEDPVKVCPQPPDSIDSRTAEICPWEAPELEADRPGSLKAEASPWHMSKGTFGQRSLEEKKKTLEKSGSKRMIVMAQKKPEQLLQDQEAVCPRDSTDVGGLPPQPGPQHNDHPKDGHQVLGSIGRRAAEVCPWEVTEVEAHKQESTKAEICPWEVSDGTRDEEKLSQEIDRHSLEEKQTFRKEMLWKDEKKLDQEWESLCPWESTDFRGPLASSTQTPGTSEFSGSVGNKVAEVCPWEMEEDLSSSRKDKVCTWEMNKMVGKWTAGQEADGDLLQEKQKVSGKESYGEAGDSTWKETEKQEREAACPWENIDPEACSLESDPAKHPGLMGSRTAEVCPWEALEPNINKTELAREKIYPLEMSKGAAEKRSLEKDKEEFKGATTVASKKLDVLIETQEAVCPWEISSPKTEPQKTGQPMDRSQVSGSMENRAAEVCPWEVQTISPETVELAWKPMDTREKNTLETEVAKDSQGGTEKGPRKSKEIVVLAREKAERLISEREATCPWETSDPGDFSQATGPLKAGFQVVNTVGSRTADVCPWEVEAVLPNVKAEICPWEVNKETTEKEGLRQEKDGKSKEARGTVLEKGSSEELRGKASKQAAKSIQEQESGCPWDNSMHLRSPSALAPVTSQSSDSKVAEVLSDKTIEKGRWGQETDEGNLQKDQATLEKEISLKTQDHTSKEGIKLSGRRESICPWEESDSGDPSIQADDQGIVSSQVLGNVGGRVTQVCPWEAPEPEVGTTESNMTEICPWEMSERPIEKLTEREDQDRESQEEKRKLSKKSQTQAAAVTTHKKQGRLIRKQKTVDLWESTDLGDAPFQPDPHDTAELKAGSQELEGVGGKISSGKADLQHNRKAEICPWDMSKEAAEKGGLVEGTNVESQEQKGKTSRKERSREPGEHVSETEKLSQEVCPWENIAPAGLQPDNPQITCQGSIENITAEVCPWGGMEVEGIKMESITAETRARSRKPASQVSEETKAEIPPTVQEKPFSHSVHRPRGCLPPESKVSVPVVSVSSLENDGGTQNVSEEKPEAGPTSEKSIQEVKGQQPPSSAGGQGTSSPEVQTRDSTSSAVSP</sequence>
<feature type="compositionally biased region" description="Low complexity" evidence="17">
    <location>
        <begin position="2223"/>
        <end position="2237"/>
    </location>
</feature>
<evidence type="ECO:0000256" key="6">
    <source>
        <dbReference type="ARBA" id="ARBA00022989"/>
    </source>
</evidence>
<feature type="compositionally biased region" description="Basic and acidic residues" evidence="17">
    <location>
        <begin position="1092"/>
        <end position="1107"/>
    </location>
</feature>
<keyword evidence="7" id="KW-0770">Synapse</keyword>
<dbReference type="GO" id="GO:0004930">
    <property type="term" value="F:G protein-coupled receptor activity"/>
    <property type="evidence" value="ECO:0007669"/>
    <property type="project" value="UniProtKB-KW"/>
</dbReference>
<feature type="transmembrane region" description="Helical" evidence="18">
    <location>
        <begin position="546"/>
        <end position="566"/>
    </location>
</feature>
<feature type="compositionally biased region" description="Basic and acidic residues" evidence="17">
    <location>
        <begin position="1165"/>
        <end position="1184"/>
    </location>
</feature>
<feature type="compositionally biased region" description="Basic and acidic residues" evidence="17">
    <location>
        <begin position="1194"/>
        <end position="1226"/>
    </location>
</feature>
<feature type="compositionally biased region" description="Low complexity" evidence="17">
    <location>
        <begin position="738"/>
        <end position="747"/>
    </location>
</feature>
<evidence type="ECO:0000256" key="16">
    <source>
        <dbReference type="ARBA" id="ARBA00034104"/>
    </source>
</evidence>
<feature type="transmembrane region" description="Helical" evidence="18">
    <location>
        <begin position="417"/>
        <end position="440"/>
    </location>
</feature>
<feature type="compositionally biased region" description="Pro residues" evidence="17">
    <location>
        <begin position="963"/>
        <end position="974"/>
    </location>
</feature>
<dbReference type="Proteomes" id="UP000002280">
    <property type="component" value="Chromosome 2"/>
</dbReference>
<feature type="compositionally biased region" description="Basic and acidic residues" evidence="17">
    <location>
        <begin position="2103"/>
        <end position="2129"/>
    </location>
</feature>
<feature type="compositionally biased region" description="Polar residues" evidence="17">
    <location>
        <begin position="905"/>
        <end position="915"/>
    </location>
</feature>
<reference evidence="20 21" key="1">
    <citation type="journal article" date="2007" name="Nature">
        <title>Genome of the marsupial Monodelphis domestica reveals innovation in non-coding sequences.</title>
        <authorList>
            <person name="Mikkelsen T.S."/>
            <person name="Wakefield M.J."/>
            <person name="Aken B."/>
            <person name="Amemiya C.T."/>
            <person name="Chang J.L."/>
            <person name="Duke S."/>
            <person name="Garber M."/>
            <person name="Gentles A.J."/>
            <person name="Goodstadt L."/>
            <person name="Heger A."/>
            <person name="Jurka J."/>
            <person name="Kamal M."/>
            <person name="Mauceli E."/>
            <person name="Searle S.M."/>
            <person name="Sharpe T."/>
            <person name="Baker M.L."/>
            <person name="Batzer M.A."/>
            <person name="Benos P.V."/>
            <person name="Belov K."/>
            <person name="Clamp M."/>
            <person name="Cook A."/>
            <person name="Cuff J."/>
            <person name="Das R."/>
            <person name="Davidow L."/>
            <person name="Deakin J.E."/>
            <person name="Fazzari M.J."/>
            <person name="Glass J.L."/>
            <person name="Grabherr M."/>
            <person name="Greally J.M."/>
            <person name="Gu W."/>
            <person name="Hore T.A."/>
            <person name="Huttley G.A."/>
            <person name="Kleber M."/>
            <person name="Jirtle R.L."/>
            <person name="Koina E."/>
            <person name="Lee J.T."/>
            <person name="Mahony S."/>
            <person name="Marra M.A."/>
            <person name="Miller R.D."/>
            <person name="Nicholls R.D."/>
            <person name="Oda M."/>
            <person name="Papenfuss A.T."/>
            <person name="Parra Z.E."/>
            <person name="Pollock D.D."/>
            <person name="Ray D.A."/>
            <person name="Schein J.E."/>
            <person name="Speed T.P."/>
            <person name="Thompson K."/>
            <person name="VandeBerg J.L."/>
            <person name="Wade C.M."/>
            <person name="Walker J.A."/>
            <person name="Waters P.D."/>
            <person name="Webber C."/>
            <person name="Weidman J.R."/>
            <person name="Xie X."/>
            <person name="Zody M.C."/>
            <person name="Baldwin J."/>
            <person name="Abdouelleil A."/>
            <person name="Abdulkadir J."/>
            <person name="Abebe A."/>
            <person name="Abera B."/>
            <person name="Abreu J."/>
            <person name="Acer S.C."/>
            <person name="Aftuck L."/>
            <person name="Alexander A."/>
            <person name="An P."/>
            <person name="Anderson E."/>
            <person name="Anderson S."/>
            <person name="Arachi H."/>
            <person name="Azer M."/>
            <person name="Bachantsang P."/>
            <person name="Barry A."/>
            <person name="Bayul T."/>
            <person name="Berlin A."/>
            <person name="Bessette D."/>
            <person name="Bloom T."/>
            <person name="Bloom T."/>
            <person name="Boguslavskiy L."/>
            <person name="Bonnet C."/>
            <person name="Boukhgalter B."/>
            <person name="Bourzgui I."/>
            <person name="Brown A."/>
            <person name="Cahill P."/>
            <person name="Channer S."/>
            <person name="Cheshatsang Y."/>
            <person name="Chuda L."/>
            <person name="Citroen M."/>
            <person name="Collymore A."/>
            <person name="Cooke P."/>
            <person name="Costello M."/>
            <person name="D'Aco K."/>
            <person name="Daza R."/>
            <person name="De Haan G."/>
            <person name="DeGray S."/>
            <person name="DeMaso C."/>
            <person name="Dhargay N."/>
            <person name="Dooley K."/>
            <person name="Dooley E."/>
            <person name="Doricent M."/>
            <person name="Dorje P."/>
            <person name="Dorjee K."/>
            <person name="Dupes A."/>
            <person name="Elong R."/>
            <person name="Falk J."/>
            <person name="Farina A."/>
            <person name="Faro S."/>
            <person name="Ferguson D."/>
            <person name="Fisher S."/>
            <person name="Foley C.D."/>
            <person name="Franke A."/>
            <person name="Friedrich D."/>
            <person name="Gadbois L."/>
            <person name="Gearin G."/>
            <person name="Gearin C.R."/>
            <person name="Giannoukos G."/>
            <person name="Goode T."/>
            <person name="Graham J."/>
            <person name="Grandbois E."/>
            <person name="Grewal S."/>
            <person name="Gyaltsen K."/>
            <person name="Hafez N."/>
            <person name="Hagos B."/>
            <person name="Hall J."/>
            <person name="Henson C."/>
            <person name="Hollinger A."/>
            <person name="Honan T."/>
            <person name="Huard M.D."/>
            <person name="Hughes L."/>
            <person name="Hurhula B."/>
            <person name="Husby M.E."/>
            <person name="Kamat A."/>
            <person name="Kanga B."/>
            <person name="Kashin S."/>
            <person name="Khazanovich D."/>
            <person name="Kisner P."/>
            <person name="Lance K."/>
            <person name="Lara M."/>
            <person name="Lee W."/>
            <person name="Lennon N."/>
            <person name="Letendre F."/>
            <person name="LeVine R."/>
            <person name="Lipovsky A."/>
            <person name="Liu X."/>
            <person name="Liu J."/>
            <person name="Liu S."/>
            <person name="Lokyitsang T."/>
            <person name="Lokyitsang Y."/>
            <person name="Lubonja R."/>
            <person name="Lui A."/>
            <person name="MacDonald P."/>
            <person name="Magnisalis V."/>
            <person name="Maru K."/>
            <person name="Matthews C."/>
            <person name="McCusker W."/>
            <person name="McDonough S."/>
            <person name="Mehta T."/>
            <person name="Meldrim J."/>
            <person name="Meneus L."/>
            <person name="Mihai O."/>
            <person name="Mihalev A."/>
            <person name="Mihova T."/>
            <person name="Mittelman R."/>
            <person name="Mlenga V."/>
            <person name="Montmayeur A."/>
            <person name="Mulrain L."/>
            <person name="Navidi A."/>
            <person name="Naylor J."/>
            <person name="Negash T."/>
            <person name="Nguyen T."/>
            <person name="Nguyen N."/>
            <person name="Nicol R."/>
            <person name="Norbu C."/>
            <person name="Norbu N."/>
            <person name="Novod N."/>
            <person name="O'Neill B."/>
            <person name="Osman S."/>
            <person name="Markiewicz E."/>
            <person name="Oyono O.L."/>
            <person name="Patti C."/>
            <person name="Phunkhang P."/>
            <person name="Pierre F."/>
            <person name="Priest M."/>
            <person name="Raghuraman S."/>
            <person name="Rege F."/>
            <person name="Reyes R."/>
            <person name="Rise C."/>
            <person name="Rogov P."/>
            <person name="Ross K."/>
            <person name="Ryan E."/>
            <person name="Settipalli S."/>
            <person name="Shea T."/>
            <person name="Sherpa N."/>
            <person name="Shi L."/>
            <person name="Shih D."/>
            <person name="Sparrow T."/>
            <person name="Spaulding J."/>
            <person name="Stalker J."/>
            <person name="Stange-Thomann N."/>
            <person name="Stavropoulos S."/>
            <person name="Stone C."/>
            <person name="Strader C."/>
            <person name="Tesfaye S."/>
            <person name="Thomson T."/>
            <person name="Thoulutsang Y."/>
            <person name="Thoulutsang D."/>
            <person name="Topham K."/>
            <person name="Topping I."/>
            <person name="Tsamla T."/>
            <person name="Vassiliev H."/>
            <person name="Vo A."/>
            <person name="Wangchuk T."/>
            <person name="Wangdi T."/>
            <person name="Weiand M."/>
            <person name="Wilkinson J."/>
            <person name="Wilson A."/>
            <person name="Yadav S."/>
            <person name="Young G."/>
            <person name="Yu Q."/>
            <person name="Zembek L."/>
            <person name="Zhong D."/>
            <person name="Zimmer A."/>
            <person name="Zwirko Z."/>
            <person name="Jaffe D.B."/>
            <person name="Alvarez P."/>
            <person name="Brockman W."/>
            <person name="Butler J."/>
            <person name="Chin C."/>
            <person name="Gnerre S."/>
            <person name="MacCallum I."/>
            <person name="Graves J.A."/>
            <person name="Ponting C.P."/>
            <person name="Breen M."/>
            <person name="Samollow P.B."/>
            <person name="Lander E.S."/>
            <person name="Lindblad-Toh K."/>
        </authorList>
    </citation>
    <scope>NUCLEOTIDE SEQUENCE [LARGE SCALE GENOMIC DNA]</scope>
</reference>
<feature type="compositionally biased region" description="Polar residues" evidence="17">
    <location>
        <begin position="2283"/>
        <end position="2296"/>
    </location>
</feature>
<feature type="compositionally biased region" description="Low complexity" evidence="17">
    <location>
        <begin position="2267"/>
        <end position="2282"/>
    </location>
</feature>
<dbReference type="GO" id="GO:0072659">
    <property type="term" value="P:protein localization to plasma membrane"/>
    <property type="evidence" value="ECO:0007669"/>
    <property type="project" value="Ensembl"/>
</dbReference>
<dbReference type="OMA" id="KAELCPW"/>
<organism evidence="20 21">
    <name type="scientific">Monodelphis domestica</name>
    <name type="common">Gray short-tailed opossum</name>
    <dbReference type="NCBI Taxonomy" id="13616"/>
    <lineage>
        <taxon>Eukaryota</taxon>
        <taxon>Metazoa</taxon>
        <taxon>Chordata</taxon>
        <taxon>Craniata</taxon>
        <taxon>Vertebrata</taxon>
        <taxon>Euteleostomi</taxon>
        <taxon>Mammalia</taxon>
        <taxon>Metatheria</taxon>
        <taxon>Didelphimorphia</taxon>
        <taxon>Didelphidae</taxon>
        <taxon>Monodelphis</taxon>
    </lineage>
</organism>
<evidence type="ECO:0000256" key="10">
    <source>
        <dbReference type="ARBA" id="ARBA00023157"/>
    </source>
</evidence>
<feature type="compositionally biased region" description="Basic and acidic residues" evidence="17">
    <location>
        <begin position="773"/>
        <end position="782"/>
    </location>
</feature>
<evidence type="ECO:0000313" key="21">
    <source>
        <dbReference type="Proteomes" id="UP000002280"/>
    </source>
</evidence>
<keyword evidence="10" id="KW-1015">Disulfide bond</keyword>
<evidence type="ECO:0000256" key="15">
    <source>
        <dbReference type="ARBA" id="ARBA00023273"/>
    </source>
</evidence>
<dbReference type="GO" id="GO:0045211">
    <property type="term" value="C:postsynaptic membrane"/>
    <property type="evidence" value="ECO:0007669"/>
    <property type="project" value="UniProtKB-SubCell"/>
</dbReference>
<dbReference type="STRING" id="13616.ENSMODP00000015722"/>
<feature type="transmembrane region" description="Helical" evidence="18">
    <location>
        <begin position="610"/>
        <end position="630"/>
    </location>
</feature>
<evidence type="ECO:0000256" key="18">
    <source>
        <dbReference type="SAM" id="Phobius"/>
    </source>
</evidence>
<feature type="compositionally biased region" description="Basic and acidic residues" evidence="17">
    <location>
        <begin position="1675"/>
        <end position="1689"/>
    </location>
</feature>
<dbReference type="InterPro" id="IPR017978">
    <property type="entry name" value="GPCR_3_C"/>
</dbReference>
<feature type="region of interest" description="Disordered" evidence="17">
    <location>
        <begin position="1499"/>
        <end position="1525"/>
    </location>
</feature>
<dbReference type="PANTHER" id="PTHR32546:SF7">
    <property type="entry name" value="G-PROTEIN COUPLED RECEPTOR 179-RELATED"/>
    <property type="match status" value="1"/>
</dbReference>
<dbReference type="GO" id="GO:0044292">
    <property type="term" value="C:dendrite terminus"/>
    <property type="evidence" value="ECO:0007669"/>
    <property type="project" value="Ensembl"/>
</dbReference>
<evidence type="ECO:0000256" key="13">
    <source>
        <dbReference type="ARBA" id="ARBA00023224"/>
    </source>
</evidence>
<feature type="compositionally biased region" description="Polar residues" evidence="17">
    <location>
        <begin position="1627"/>
        <end position="1648"/>
    </location>
</feature>
<feature type="compositionally biased region" description="Basic and acidic residues" evidence="17">
    <location>
        <begin position="1895"/>
        <end position="1913"/>
    </location>
</feature>
<evidence type="ECO:0000256" key="8">
    <source>
        <dbReference type="ARBA" id="ARBA00023040"/>
    </source>
</evidence>
<feature type="region of interest" description="Disordered" evidence="17">
    <location>
        <begin position="1780"/>
        <end position="1882"/>
    </location>
</feature>
<evidence type="ECO:0000256" key="3">
    <source>
        <dbReference type="ARBA" id="ARBA00022475"/>
    </source>
</evidence>
<protein>
    <submittedName>
        <fullName evidence="20">G protein-coupled receptor 179</fullName>
    </submittedName>
</protein>
<feature type="compositionally biased region" description="Basic and acidic residues" evidence="17">
    <location>
        <begin position="1514"/>
        <end position="1525"/>
    </location>
</feature>
<feature type="compositionally biased region" description="Basic and acidic residues" evidence="17">
    <location>
        <begin position="724"/>
        <end position="737"/>
    </location>
</feature>
<dbReference type="Ensembl" id="ENSMODT00000016012.5">
    <property type="protein sequence ID" value="ENSMODP00000015722.5"/>
    <property type="gene ID" value="ENSMODG00000012564.5"/>
</dbReference>
<dbReference type="HOGENOM" id="CLU_230841_0_0_1"/>
<dbReference type="GO" id="GO:0051286">
    <property type="term" value="C:cell tip"/>
    <property type="evidence" value="ECO:0007669"/>
    <property type="project" value="Ensembl"/>
</dbReference>
<dbReference type="InParanoid" id="F6PLD1"/>
<keyword evidence="3" id="KW-1003">Cell membrane</keyword>
<dbReference type="GeneTree" id="ENSGT00940000160776"/>
<feature type="region of interest" description="Disordered" evidence="17">
    <location>
        <begin position="1140"/>
        <end position="1278"/>
    </location>
</feature>
<keyword evidence="5" id="KW-0732">Signal</keyword>
<feature type="compositionally biased region" description="Low complexity" evidence="17">
    <location>
        <begin position="953"/>
        <end position="962"/>
    </location>
</feature>
<dbReference type="InterPro" id="IPR043458">
    <property type="entry name" value="GPR158/179"/>
</dbReference>
<feature type="transmembrane region" description="Helical" evidence="18">
    <location>
        <begin position="381"/>
        <end position="405"/>
    </location>
</feature>
<keyword evidence="6 18" id="KW-1133">Transmembrane helix</keyword>
<dbReference type="Bgee" id="ENSMODG00000012564">
    <property type="expression patterns" value="Expressed in cerebellum and 2 other cell types or tissues"/>
</dbReference>
<feature type="region of interest" description="Disordered" evidence="17">
    <location>
        <begin position="698"/>
        <end position="815"/>
    </location>
</feature>
<keyword evidence="14" id="KW-0628">Postsynaptic cell membrane</keyword>
<evidence type="ECO:0000256" key="7">
    <source>
        <dbReference type="ARBA" id="ARBA00023018"/>
    </source>
</evidence>
<dbReference type="GO" id="GO:0007601">
    <property type="term" value="P:visual perception"/>
    <property type="evidence" value="ECO:0007669"/>
    <property type="project" value="Ensembl"/>
</dbReference>
<feature type="compositionally biased region" description="Basic residues" evidence="17">
    <location>
        <begin position="2013"/>
        <end position="2024"/>
    </location>
</feature>
<keyword evidence="11" id="KW-0675">Receptor</keyword>
<keyword evidence="15" id="KW-0966">Cell projection</keyword>